<protein>
    <submittedName>
        <fullName evidence="1">Uncharacterized protein</fullName>
    </submittedName>
</protein>
<evidence type="ECO:0000313" key="1">
    <source>
        <dbReference type="EMBL" id="GAE19826.1"/>
    </source>
</evidence>
<gene>
    <name evidence="1" type="ORF">JCM6294_2933</name>
</gene>
<dbReference type="EMBL" id="BAIR01000031">
    <property type="protein sequence ID" value="GAE19826.1"/>
    <property type="molecule type" value="Genomic_DNA"/>
</dbReference>
<comment type="caution">
    <text evidence="1">The sequence shown here is derived from an EMBL/GenBank/DDBJ whole genome shotgun (WGS) entry which is preliminary data.</text>
</comment>
<sequence length="66" mass="7749">MAGIKMNIHDRSAGIIKALFYHTEAVNFLMRRRIVHLLRNNFFNSLDNQSISPIFAGYKRCKIMKH</sequence>
<accession>W4PJ36</accession>
<reference evidence="2" key="1">
    <citation type="journal article" date="2014" name="Genome">
        <title>Draft Genome Sequences of Three Strains of Bacteroides pyogenes Isolated from a Cat and Swine.</title>
        <authorList>
            <person name="Sakamoto M."/>
            <person name="Oshima K."/>
            <person name="Suda W."/>
            <person name="Kitamura K."/>
            <person name="Iida T."/>
            <person name="Hattori M."/>
            <person name="Ohkuma M."/>
        </authorList>
    </citation>
    <scope>NUCLEOTIDE SEQUENCE [LARGE SCALE GENOMIC DNA]</scope>
    <source>
        <strain evidence="2">JCM 6294</strain>
    </source>
</reference>
<dbReference type="AlphaFoldDB" id="W4PJ36"/>
<name>W4PJ36_9BACE</name>
<organism evidence="1 2">
    <name type="scientific">Bacteroides pyogenes DSM 20611 = JCM 6294</name>
    <dbReference type="NCBI Taxonomy" id="1121100"/>
    <lineage>
        <taxon>Bacteria</taxon>
        <taxon>Pseudomonadati</taxon>
        <taxon>Bacteroidota</taxon>
        <taxon>Bacteroidia</taxon>
        <taxon>Bacteroidales</taxon>
        <taxon>Bacteroidaceae</taxon>
        <taxon>Bacteroides</taxon>
    </lineage>
</organism>
<evidence type="ECO:0000313" key="2">
    <source>
        <dbReference type="Proteomes" id="UP000018842"/>
    </source>
</evidence>
<proteinExistence type="predicted"/>
<dbReference type="Proteomes" id="UP000018842">
    <property type="component" value="Unassembled WGS sequence"/>
</dbReference>